<dbReference type="GO" id="GO:0016301">
    <property type="term" value="F:kinase activity"/>
    <property type="evidence" value="ECO:0007669"/>
    <property type="project" value="UniProtKB-KW"/>
</dbReference>
<dbReference type="Gene3D" id="3.40.50.300">
    <property type="entry name" value="P-loop containing nucleotide triphosphate hydrolases"/>
    <property type="match status" value="1"/>
</dbReference>
<name>A0A3A2ZCB5_9EURO</name>
<gene>
    <name evidence="2" type="ORF">PHISCL_06854</name>
</gene>
<evidence type="ECO:0000259" key="1">
    <source>
        <dbReference type="Pfam" id="PF00485"/>
    </source>
</evidence>
<keyword evidence="2" id="KW-0808">Transferase</keyword>
<dbReference type="OrthoDB" id="738517at2759"/>
<dbReference type="InterPro" id="IPR027417">
    <property type="entry name" value="P-loop_NTPase"/>
</dbReference>
<reference evidence="3" key="1">
    <citation type="submission" date="2017-02" db="EMBL/GenBank/DDBJ databases">
        <authorList>
            <person name="Tafer H."/>
            <person name="Lopandic K."/>
        </authorList>
    </citation>
    <scope>NUCLEOTIDE SEQUENCE [LARGE SCALE GENOMIC DNA]</scope>
    <source>
        <strain evidence="3">CBS 366.77</strain>
    </source>
</reference>
<evidence type="ECO:0000313" key="2">
    <source>
        <dbReference type="EMBL" id="RJE20809.1"/>
    </source>
</evidence>
<evidence type="ECO:0000313" key="3">
    <source>
        <dbReference type="Proteomes" id="UP000266188"/>
    </source>
</evidence>
<dbReference type="GO" id="GO:0005524">
    <property type="term" value="F:ATP binding"/>
    <property type="evidence" value="ECO:0007669"/>
    <property type="project" value="InterPro"/>
</dbReference>
<dbReference type="STRING" id="2070753.A0A3A2ZCB5"/>
<feature type="domain" description="Phosphoribulokinase/uridine kinase" evidence="1">
    <location>
        <begin position="55"/>
        <end position="107"/>
    </location>
</feature>
<dbReference type="InterPro" id="IPR006083">
    <property type="entry name" value="PRK/URK"/>
</dbReference>
<keyword evidence="3" id="KW-1185">Reference proteome</keyword>
<proteinExistence type="predicted"/>
<dbReference type="EMBL" id="MVGC01000275">
    <property type="protein sequence ID" value="RJE20809.1"/>
    <property type="molecule type" value="Genomic_DNA"/>
</dbReference>
<dbReference type="Proteomes" id="UP000266188">
    <property type="component" value="Unassembled WGS sequence"/>
</dbReference>
<comment type="caution">
    <text evidence="2">The sequence shown here is derived from an EMBL/GenBank/DDBJ whole genome shotgun (WGS) entry which is preliminary data.</text>
</comment>
<dbReference type="Pfam" id="PF00485">
    <property type="entry name" value="PRK"/>
    <property type="match status" value="1"/>
</dbReference>
<organism evidence="2 3">
    <name type="scientific">Aspergillus sclerotialis</name>
    <dbReference type="NCBI Taxonomy" id="2070753"/>
    <lineage>
        <taxon>Eukaryota</taxon>
        <taxon>Fungi</taxon>
        <taxon>Dikarya</taxon>
        <taxon>Ascomycota</taxon>
        <taxon>Pezizomycotina</taxon>
        <taxon>Eurotiomycetes</taxon>
        <taxon>Eurotiomycetidae</taxon>
        <taxon>Eurotiales</taxon>
        <taxon>Aspergillaceae</taxon>
        <taxon>Aspergillus</taxon>
        <taxon>Aspergillus subgen. Polypaecilum</taxon>
    </lineage>
</organism>
<accession>A0A3A2ZCB5</accession>
<keyword evidence="2" id="KW-0418">Kinase</keyword>
<sequence>MGRFEHYWYCWQLRLREDLCGNGDCEVPEFTVGGYSCDGNYRSLKHAPNIREPFQGTSNIAMIQDSFYKTLNPEQHAKAHANEFDFDCPDSLDFDALVKTLRDLKQGYI</sequence>
<protein>
    <submittedName>
        <fullName evidence="2">Uridine kinase</fullName>
    </submittedName>
</protein>
<dbReference type="AlphaFoldDB" id="A0A3A2ZCB5"/>